<dbReference type="InterPro" id="IPR016155">
    <property type="entry name" value="Mopterin_synth/thiamin_S_b"/>
</dbReference>
<dbReference type="Proteomes" id="UP001139344">
    <property type="component" value="Unassembled WGS sequence"/>
</dbReference>
<accession>A0A9X2A7C2</accession>
<keyword evidence="2" id="KW-1185">Reference proteome</keyword>
<proteinExistence type="predicted"/>
<name>A0A9X2A7C2_9FLAO</name>
<dbReference type="InterPro" id="IPR012675">
    <property type="entry name" value="Beta-grasp_dom_sf"/>
</dbReference>
<dbReference type="InterPro" id="IPR003749">
    <property type="entry name" value="ThiS/MoaD-like"/>
</dbReference>
<organism evidence="1 2">
    <name type="scientific">Christiangramia crocea</name>
    <dbReference type="NCBI Taxonomy" id="2904124"/>
    <lineage>
        <taxon>Bacteria</taxon>
        <taxon>Pseudomonadati</taxon>
        <taxon>Bacteroidota</taxon>
        <taxon>Flavobacteriia</taxon>
        <taxon>Flavobacteriales</taxon>
        <taxon>Flavobacteriaceae</taxon>
        <taxon>Christiangramia</taxon>
    </lineage>
</organism>
<reference evidence="1" key="1">
    <citation type="submission" date="2021-12" db="EMBL/GenBank/DDBJ databases">
        <title>Description of Gramella crocea sp. nov., a new bacterium isolated from activated sludge.</title>
        <authorList>
            <person name="Zhang X."/>
        </authorList>
    </citation>
    <scope>NUCLEOTIDE SEQUENCE</scope>
    <source>
        <strain evidence="1">YB25</strain>
    </source>
</reference>
<dbReference type="CDD" id="cd00754">
    <property type="entry name" value="Ubl_MoaD"/>
    <property type="match status" value="1"/>
</dbReference>
<dbReference type="SUPFAM" id="SSF54285">
    <property type="entry name" value="MoaD/ThiS"/>
    <property type="match status" value="1"/>
</dbReference>
<sequence length="95" mass="10699">MKKLKQVQLDDNQKKENMINIKYFGAIAEVTNCSSENIKKSSSSLNDIIQEIYSKYDLKHIPLKFALNQKIIETTEGIDVNINDEIAVLPPFAGG</sequence>
<gene>
    <name evidence="1" type="ORF">LU635_14790</name>
</gene>
<dbReference type="Gene3D" id="3.10.20.30">
    <property type="match status" value="1"/>
</dbReference>
<dbReference type="RefSeq" id="WP_240100280.1">
    <property type="nucleotide sequence ID" value="NZ_JAJSON010000026.1"/>
</dbReference>
<comment type="caution">
    <text evidence="1">The sequence shown here is derived from an EMBL/GenBank/DDBJ whole genome shotgun (WGS) entry which is preliminary data.</text>
</comment>
<dbReference type="EMBL" id="JAJSON010000026">
    <property type="protein sequence ID" value="MCG9972915.1"/>
    <property type="molecule type" value="Genomic_DNA"/>
</dbReference>
<dbReference type="AlphaFoldDB" id="A0A9X2A7C2"/>
<protein>
    <submittedName>
        <fullName evidence="1">MoaD/ThiS family protein</fullName>
    </submittedName>
</protein>
<evidence type="ECO:0000313" key="1">
    <source>
        <dbReference type="EMBL" id="MCG9972915.1"/>
    </source>
</evidence>
<dbReference type="Pfam" id="PF02597">
    <property type="entry name" value="ThiS"/>
    <property type="match status" value="1"/>
</dbReference>
<evidence type="ECO:0000313" key="2">
    <source>
        <dbReference type="Proteomes" id="UP001139344"/>
    </source>
</evidence>